<comment type="caution">
    <text evidence="1">The sequence shown here is derived from an EMBL/GenBank/DDBJ whole genome shotgun (WGS) entry which is preliminary data.</text>
</comment>
<proteinExistence type="predicted"/>
<sequence>MPAGTRAPIDNSGRLQFADDLFARRHRGLGSPIANQWIWRLNSPYDADRLRYIAAGLAEGGLSRRLHRAKFPGARDLWTNADRDPSIELHEEILPAAEITDWLQERHSDHLDPHEGLTYRLTAINLDDGTSVVSMLLAHAVGDGGSVLDAVCRASRGEPLRLPPAPASGWHRLRAEAADSRDQWRAVREWAKARRRAKKDGTAALATKAPRVYPETTPNPAPETWRMPRLITEFDTETMTKIAAEHGGSTNAWFINVVADLLVRIDHVPVDRGAVPVSLPMSDFQPGDVRSNSTRVAMVEVPRDVLERRDLAEIKKLSKAAYIRLGQAGPGLVPVPLAMMQMLPDAVLDKLPQPPAAACMASNLPQLPDDYRYAMGEDVRLVAGLAGYQNATAQDAYDVGGGIIAWLIQSGPRTTLSMVAAEPDRVPDLDFLKRLVVEELGSWGLIVEVW</sequence>
<organism evidence="1 2">
    <name type="scientific">Nocardioides turkmenicus</name>
    <dbReference type="NCBI Taxonomy" id="2711220"/>
    <lineage>
        <taxon>Bacteria</taxon>
        <taxon>Bacillati</taxon>
        <taxon>Actinomycetota</taxon>
        <taxon>Actinomycetes</taxon>
        <taxon>Propionibacteriales</taxon>
        <taxon>Nocardioidaceae</taxon>
        <taxon>Nocardioides</taxon>
    </lineage>
</organism>
<keyword evidence="2" id="KW-1185">Reference proteome</keyword>
<dbReference type="Proteomes" id="UP000483261">
    <property type="component" value="Unassembled WGS sequence"/>
</dbReference>
<dbReference type="RefSeq" id="WP_165111000.1">
    <property type="nucleotide sequence ID" value="NZ_JAALAA010000008.1"/>
</dbReference>
<dbReference type="EMBL" id="JAALAA010000008">
    <property type="protein sequence ID" value="NGN93255.1"/>
    <property type="molecule type" value="Genomic_DNA"/>
</dbReference>
<dbReference type="AlphaFoldDB" id="A0A6M1QTV0"/>
<evidence type="ECO:0008006" key="3">
    <source>
        <dbReference type="Google" id="ProtNLM"/>
    </source>
</evidence>
<dbReference type="InterPro" id="IPR023213">
    <property type="entry name" value="CAT-like_dom_sf"/>
</dbReference>
<evidence type="ECO:0000313" key="2">
    <source>
        <dbReference type="Proteomes" id="UP000483261"/>
    </source>
</evidence>
<protein>
    <recommendedName>
        <fullName evidence="3">Condensation domain-containing protein</fullName>
    </recommendedName>
</protein>
<reference evidence="1 2" key="1">
    <citation type="submission" date="2020-02" db="EMBL/GenBank/DDBJ databases">
        <title>Whole-genome analyses of novel actinobacteria.</title>
        <authorList>
            <person name="Sahin N."/>
        </authorList>
    </citation>
    <scope>NUCLEOTIDE SEQUENCE [LARGE SCALE GENOMIC DNA]</scope>
    <source>
        <strain evidence="1 2">KC13</strain>
    </source>
</reference>
<gene>
    <name evidence="1" type="ORF">G5C66_10960</name>
</gene>
<dbReference type="Gene3D" id="3.30.559.10">
    <property type="entry name" value="Chloramphenicol acetyltransferase-like domain"/>
    <property type="match status" value="1"/>
</dbReference>
<dbReference type="SUPFAM" id="SSF52777">
    <property type="entry name" value="CoA-dependent acyltransferases"/>
    <property type="match status" value="1"/>
</dbReference>
<evidence type="ECO:0000313" key="1">
    <source>
        <dbReference type="EMBL" id="NGN93255.1"/>
    </source>
</evidence>
<name>A0A6M1QTV0_9ACTN</name>
<accession>A0A6M1QTV0</accession>
<dbReference type="Gene3D" id="3.30.559.30">
    <property type="entry name" value="Nonribosomal peptide synthetase, condensation domain"/>
    <property type="match status" value="1"/>
</dbReference>